<dbReference type="PROSITE" id="PS50294">
    <property type="entry name" value="WD_REPEATS_REGION"/>
    <property type="match status" value="1"/>
</dbReference>
<dbReference type="PANTHER" id="PTHR19861:SF0">
    <property type="entry name" value="WD REPEAT-CONTAINING PROTEIN 82"/>
    <property type="match status" value="1"/>
</dbReference>
<dbReference type="OrthoDB" id="27537at2759"/>
<evidence type="ECO:0000313" key="8">
    <source>
        <dbReference type="Proteomes" id="UP000756132"/>
    </source>
</evidence>
<dbReference type="GO" id="GO:0048188">
    <property type="term" value="C:Set1C/COMPASS complex"/>
    <property type="evidence" value="ECO:0007669"/>
    <property type="project" value="TreeGrafter"/>
</dbReference>
<evidence type="ECO:0000256" key="1">
    <source>
        <dbReference type="ARBA" id="ARBA00004123"/>
    </source>
</evidence>
<dbReference type="KEGG" id="ffu:CLAFUR5_03358"/>
<dbReference type="InterPro" id="IPR037867">
    <property type="entry name" value="Swd2/WDR82"/>
</dbReference>
<dbReference type="SUPFAM" id="SSF50978">
    <property type="entry name" value="WD40 repeat-like"/>
    <property type="match status" value="1"/>
</dbReference>
<dbReference type="PANTHER" id="PTHR19861">
    <property type="entry name" value="WD40 REPEAT PROTEIN SWD2"/>
    <property type="match status" value="1"/>
</dbReference>
<name>A0A9Q8LBY9_PASFU</name>
<proteinExistence type="inferred from homology"/>
<dbReference type="GO" id="GO:0003682">
    <property type="term" value="F:chromatin binding"/>
    <property type="evidence" value="ECO:0007669"/>
    <property type="project" value="TreeGrafter"/>
</dbReference>
<dbReference type="AlphaFoldDB" id="A0A9Q8LBY9"/>
<reference evidence="7" key="2">
    <citation type="journal article" date="2022" name="Microb. Genom.">
        <title>A chromosome-scale genome assembly of the tomato pathogen Cladosporium fulvum reveals a compartmentalized genome architecture and the presence of a dispensable chromosome.</title>
        <authorList>
            <person name="Zaccaron A.Z."/>
            <person name="Chen L.H."/>
            <person name="Samaras A."/>
            <person name="Stergiopoulos I."/>
        </authorList>
    </citation>
    <scope>NUCLEOTIDE SEQUENCE</scope>
    <source>
        <strain evidence="7">Race5_Kim</strain>
    </source>
</reference>
<evidence type="ECO:0000256" key="4">
    <source>
        <dbReference type="ARBA" id="ARBA00022737"/>
    </source>
</evidence>
<dbReference type="OMA" id="HNEGYIR"/>
<evidence type="ECO:0000256" key="6">
    <source>
        <dbReference type="PROSITE-ProRule" id="PRU00221"/>
    </source>
</evidence>
<keyword evidence="3 6" id="KW-0853">WD repeat</keyword>
<reference evidence="7" key="1">
    <citation type="submission" date="2021-12" db="EMBL/GenBank/DDBJ databases">
        <authorList>
            <person name="Zaccaron A."/>
            <person name="Stergiopoulos I."/>
        </authorList>
    </citation>
    <scope>NUCLEOTIDE SEQUENCE</scope>
    <source>
        <strain evidence="7">Race5_Kim</strain>
    </source>
</reference>
<keyword evidence="8" id="KW-1185">Reference proteome</keyword>
<dbReference type="RefSeq" id="XP_047758926.1">
    <property type="nucleotide sequence ID" value="XM_047902506.1"/>
</dbReference>
<evidence type="ECO:0000256" key="5">
    <source>
        <dbReference type="ARBA" id="ARBA00023242"/>
    </source>
</evidence>
<dbReference type="PROSITE" id="PS50082">
    <property type="entry name" value="WD_REPEATS_2"/>
    <property type="match status" value="1"/>
</dbReference>
<accession>A0A9Q8LBY9</accession>
<comment type="subcellular location">
    <subcellularLocation>
        <location evidence="1">Nucleus</location>
    </subcellularLocation>
</comment>
<gene>
    <name evidence="7" type="ORF">CLAFUR5_03358</name>
</gene>
<dbReference type="Proteomes" id="UP000756132">
    <property type="component" value="Chromosome 2"/>
</dbReference>
<evidence type="ECO:0000256" key="3">
    <source>
        <dbReference type="ARBA" id="ARBA00022574"/>
    </source>
</evidence>
<evidence type="ECO:0000313" key="7">
    <source>
        <dbReference type="EMBL" id="UJO14560.1"/>
    </source>
</evidence>
<dbReference type="GeneID" id="71983236"/>
<dbReference type="InterPro" id="IPR015943">
    <property type="entry name" value="WD40/YVTN_repeat-like_dom_sf"/>
</dbReference>
<keyword evidence="5" id="KW-0539">Nucleus</keyword>
<dbReference type="InterPro" id="IPR001680">
    <property type="entry name" value="WD40_rpt"/>
</dbReference>
<organism evidence="7 8">
    <name type="scientific">Passalora fulva</name>
    <name type="common">Tomato leaf mold</name>
    <name type="synonym">Cladosporium fulvum</name>
    <dbReference type="NCBI Taxonomy" id="5499"/>
    <lineage>
        <taxon>Eukaryota</taxon>
        <taxon>Fungi</taxon>
        <taxon>Dikarya</taxon>
        <taxon>Ascomycota</taxon>
        <taxon>Pezizomycotina</taxon>
        <taxon>Dothideomycetes</taxon>
        <taxon>Dothideomycetidae</taxon>
        <taxon>Mycosphaerellales</taxon>
        <taxon>Mycosphaerellaceae</taxon>
        <taxon>Fulvia</taxon>
    </lineage>
</organism>
<protein>
    <submittedName>
        <fullName evidence="7">WD repeat-containing protein 82</fullName>
    </submittedName>
</protein>
<dbReference type="EMBL" id="CP090164">
    <property type="protein sequence ID" value="UJO14560.1"/>
    <property type="molecule type" value="Genomic_DNA"/>
</dbReference>
<dbReference type="SMART" id="SM00320">
    <property type="entry name" value="WD40"/>
    <property type="match status" value="4"/>
</dbReference>
<dbReference type="Gene3D" id="2.130.10.10">
    <property type="entry name" value="YVTN repeat-like/Quinoprotein amine dehydrogenase"/>
    <property type="match status" value="2"/>
</dbReference>
<comment type="similarity">
    <text evidence="2">Belongs to the WD repeat SWD2 family.</text>
</comment>
<keyword evidence="4" id="KW-0677">Repeat</keyword>
<dbReference type="Pfam" id="PF00400">
    <property type="entry name" value="WD40"/>
    <property type="match status" value="1"/>
</dbReference>
<feature type="repeat" description="WD" evidence="6">
    <location>
        <begin position="113"/>
        <end position="145"/>
    </location>
</feature>
<sequence length="363" mass="40041">MVTDAQAPSVAKVSDVIPTFRPTRLFKAPSASAYTSIDFDDSGEFLLLSRTDDTIQLFNTKAGAHAKELKSQKYGSALARFTHHSTSILYASTKIDDGIRYLSMHDNSFIRYFKGHTGRVTSLAVSPSNDQFMTASLDNTVKLWDCRSPNAQGQLNFHQPYFAAYDASASVIAVASPEAQTVCLYDLRNYDKPPFTHFDLQDTENKFTNRGQRPCEGWTGMEFSNNGKYMLISTNGPGHYLLDAFDGKLFHYLQRPSGADRQHYAPGDALPPSLPNDNTPSYIQSSACFSPDGRYVVGGNGTTTGLSVWDCEVESDKSTQVLDPTVELPSTKPAKVVAYNPRHNLIASADKEVMMWLPDPDTA</sequence>
<evidence type="ECO:0000256" key="2">
    <source>
        <dbReference type="ARBA" id="ARBA00005616"/>
    </source>
</evidence>
<dbReference type="InterPro" id="IPR036322">
    <property type="entry name" value="WD40_repeat_dom_sf"/>
</dbReference>
<dbReference type="GO" id="GO:0016070">
    <property type="term" value="P:RNA metabolic process"/>
    <property type="evidence" value="ECO:0007669"/>
    <property type="project" value="UniProtKB-ARBA"/>
</dbReference>